<reference evidence="1 2" key="1">
    <citation type="submission" date="2018-03" db="EMBL/GenBank/DDBJ databases">
        <title>Genomic Encyclopedia of Type Strains, Phase III (KMG-III): the genomes of soil and plant-associated and newly described type strains.</title>
        <authorList>
            <person name="Whitman W."/>
        </authorList>
    </citation>
    <scope>NUCLEOTIDE SEQUENCE [LARGE SCALE GENOMIC DNA]</scope>
    <source>
        <strain evidence="1 2">CGMCC 4.7125</strain>
    </source>
</reference>
<organism evidence="1 2">
    <name type="scientific">Prauserella shujinwangii</name>
    <dbReference type="NCBI Taxonomy" id="1453103"/>
    <lineage>
        <taxon>Bacteria</taxon>
        <taxon>Bacillati</taxon>
        <taxon>Actinomycetota</taxon>
        <taxon>Actinomycetes</taxon>
        <taxon>Pseudonocardiales</taxon>
        <taxon>Pseudonocardiaceae</taxon>
        <taxon>Prauserella</taxon>
    </lineage>
</organism>
<dbReference type="RefSeq" id="WP_181193285.1">
    <property type="nucleotide sequence ID" value="NZ_PVNH01000005.1"/>
</dbReference>
<sequence>MNNIAAKLRARRAEARTRRALNRAIDNAATATVHQELIAIAQTRPRRGQGSRVI</sequence>
<protein>
    <submittedName>
        <fullName evidence="1">Uncharacterized protein</fullName>
    </submittedName>
</protein>
<evidence type="ECO:0000313" key="2">
    <source>
        <dbReference type="Proteomes" id="UP000238362"/>
    </source>
</evidence>
<name>A0A2T0LUV0_9PSEU</name>
<accession>A0A2T0LUV0</accession>
<evidence type="ECO:0000313" key="1">
    <source>
        <dbReference type="EMBL" id="PRX47620.1"/>
    </source>
</evidence>
<keyword evidence="2" id="KW-1185">Reference proteome</keyword>
<dbReference type="AlphaFoldDB" id="A0A2T0LUV0"/>
<dbReference type="Proteomes" id="UP000238362">
    <property type="component" value="Unassembled WGS sequence"/>
</dbReference>
<proteinExistence type="predicted"/>
<comment type="caution">
    <text evidence="1">The sequence shown here is derived from an EMBL/GenBank/DDBJ whole genome shotgun (WGS) entry which is preliminary data.</text>
</comment>
<dbReference type="EMBL" id="PVNH01000005">
    <property type="protein sequence ID" value="PRX47620.1"/>
    <property type="molecule type" value="Genomic_DNA"/>
</dbReference>
<gene>
    <name evidence="1" type="ORF">B0I33_105199</name>
</gene>